<proteinExistence type="predicted"/>
<evidence type="ECO:0000259" key="1">
    <source>
        <dbReference type="Pfam" id="PF01755"/>
    </source>
</evidence>
<evidence type="ECO:0000313" key="2">
    <source>
        <dbReference type="EMBL" id="VVU94519.1"/>
    </source>
</evidence>
<name>A0A5E8CIR4_9ZZZZ</name>
<reference evidence="2" key="1">
    <citation type="submission" date="2019-09" db="EMBL/GenBank/DDBJ databases">
        <authorList>
            <person name="Needham M D."/>
        </authorList>
    </citation>
    <scope>NUCLEOTIDE SEQUENCE</scope>
</reference>
<organism evidence="2">
    <name type="scientific">seawater metagenome</name>
    <dbReference type="NCBI Taxonomy" id="1561972"/>
    <lineage>
        <taxon>unclassified sequences</taxon>
        <taxon>metagenomes</taxon>
        <taxon>ecological metagenomes</taxon>
    </lineage>
</organism>
<gene>
    <name evidence="2" type="ORF">CPAV1605_244</name>
</gene>
<dbReference type="InterPro" id="IPR002654">
    <property type="entry name" value="Glyco_trans_25"/>
</dbReference>
<protein>
    <recommendedName>
        <fullName evidence="1">Glycosyl transferase family 25 domain-containing protein</fullName>
    </recommendedName>
</protein>
<dbReference type="EMBL" id="CABVLZ010000001">
    <property type="protein sequence ID" value="VVU94519.1"/>
    <property type="molecule type" value="Genomic_DNA"/>
</dbReference>
<accession>A0A5E8CIR4</accession>
<sequence length="219" mass="26360">MLIYCINCIESEDRYQETTNEFIKVGIKDVIWIKNPKDENRVKGCFLSHLDCYNNFLKSDEEYCMIFEDNVKFLTYNYDIIQKIKEYITEIPDFDLFLLGHRAINVIEYKDTFLKGNFLQLNSYLINKKTAQRVVNYYNSTKQFSYIDLFFNSQLKNINIYGLKDRLCIKSTSQSDNKWLLFSDRLRSNSDIENEPSFAEKIYSRWWLFYNKLTKDCSF</sequence>
<dbReference type="AlphaFoldDB" id="A0A5E8CIR4"/>
<feature type="domain" description="Glycosyl transferase family 25" evidence="1">
    <location>
        <begin position="43"/>
        <end position="141"/>
    </location>
</feature>
<dbReference type="Pfam" id="PF01755">
    <property type="entry name" value="Glyco_transf_25"/>
    <property type="match status" value="1"/>
</dbReference>